<dbReference type="PANTHER" id="PTHR11475">
    <property type="entry name" value="OXIDASE/PEROXIDASE"/>
    <property type="match status" value="1"/>
</dbReference>
<feature type="compositionally biased region" description="Basic and acidic residues" evidence="2">
    <location>
        <begin position="163"/>
        <end position="173"/>
    </location>
</feature>
<dbReference type="GeneID" id="106458075"/>
<evidence type="ECO:0000313" key="5">
    <source>
        <dbReference type="RefSeq" id="XP_013772984.1"/>
    </source>
</evidence>
<dbReference type="RefSeq" id="XP_013772984.1">
    <property type="nucleotide sequence ID" value="XM_013917530.2"/>
</dbReference>
<dbReference type="PRINTS" id="PR00457">
    <property type="entry name" value="ANPEROXIDASE"/>
</dbReference>
<dbReference type="CDD" id="cd09823">
    <property type="entry name" value="peroxinectin_like"/>
    <property type="match status" value="1"/>
</dbReference>
<evidence type="ECO:0000256" key="2">
    <source>
        <dbReference type="SAM" id="MobiDB-lite"/>
    </source>
</evidence>
<keyword evidence="1" id="KW-0575">Peroxidase</keyword>
<protein>
    <submittedName>
        <fullName evidence="5">Peroxidase-like isoform X1</fullName>
    </submittedName>
</protein>
<sequence length="1024" mass="117040">MPRKSKVDETTFLLNSSTAAAQRQLRRLRCARRMRGIFFCVFLIFATALIMYVGHKVISDRSSSVEHENDSDHGSNLLLFSTFNQKSDLTNDVIVDDESFSLEDNFDWTNLIQMFVRYCSYLEKFHPSDHDHKWKNLSQHWTSCQKEHDKPAIALKHPQQGPEYHKDTSRSENSKSAETFLSLYLAEFCHELNKQINSSRATESPLSMVELWMEVNTHHMSGNSSCTDDMKFSNKQCLKQLAIDVLHQLESPCIMIEENVTSSSSNNCTKITKLLKDVLLLHNANMNSSFDTQTRNIINRLLEILNYPKKDRIQVQKKSQEEKTRTYVKDNFLDEAYQNGLQYLENRRTKEDNLFRAGIRPPKGSATETHQNFLRPDTQSKVLANEAVITEGTVKYIKEKLNLTEEDVLEIIHKGSQCPHQKLVLHARINLTDSTHCQPNFPYRRIDGRCNNLQHTEAGSAFTPYRRLLPPDYADGVSQPRTGLHGHPLPSSRLITSKMLAVKKKPDCNCTLITMLMGLFVDHDLTNTATSEGKDGSVVTCCDKMIQGNKDLLHPECYPIEIPPDDPFFGPHNVTCMDFVRASPVGCWEFGKKSCRGQRQQLNQITSFLDGSGVYGSTDELASQLRSYKGGTLKSSNMRGREMLPMKKDKKTSCGNPERRQYCFISGDSRTNEHVNLMVMHAIWMREHNRLAKIIQDLNTNCSDETIFQETRRIVIAEIQHITYSEYLPLLLGKDIIQKYNLTLAEDGYFSGYDDDVDASLNNNFAAAAFRFGHSQVREIVPLVNKRYVKLDENPIHWTFFNPATLYEVGFDAHVRGALKARSQAVDNYVNPELRNRLFQSKHRNYGLDLSAFSIQRGRDHGVPGYTSWRDVCNQSAIYTWEDLHGIMSDQSIRILKQLYRSVHDIDLIPGALSERHLPGALVGPTHACLIAEQFYRTRVGDRFWYENGNQSGSFTEGQLSEIRKVTLSRILCDNSDDLNNIQLKAFMLADKQSNPVVSCDDAKRLPKLNMEAWAGMCNKEDNE</sequence>
<name>A0ABM1B1N4_LIMPO</name>
<keyword evidence="1" id="KW-0560">Oxidoreductase</keyword>
<accession>A0ABM1B1N4</accession>
<gene>
    <name evidence="5" type="primary">LOC106458075</name>
</gene>
<proteinExistence type="predicted"/>
<evidence type="ECO:0000313" key="4">
    <source>
        <dbReference type="Proteomes" id="UP000694941"/>
    </source>
</evidence>
<dbReference type="Pfam" id="PF03098">
    <property type="entry name" value="An_peroxidase"/>
    <property type="match status" value="1"/>
</dbReference>
<feature type="transmembrane region" description="Helical" evidence="3">
    <location>
        <begin position="36"/>
        <end position="54"/>
    </location>
</feature>
<keyword evidence="4" id="KW-1185">Reference proteome</keyword>
<keyword evidence="3" id="KW-0812">Transmembrane</keyword>
<reference evidence="5" key="1">
    <citation type="submission" date="2025-08" db="UniProtKB">
        <authorList>
            <consortium name="RefSeq"/>
        </authorList>
    </citation>
    <scope>IDENTIFICATION</scope>
    <source>
        <tissue evidence="5">Muscle</tissue>
    </source>
</reference>
<feature type="region of interest" description="Disordered" evidence="2">
    <location>
        <begin position="154"/>
        <end position="173"/>
    </location>
</feature>
<dbReference type="InterPro" id="IPR010255">
    <property type="entry name" value="Haem_peroxidase_sf"/>
</dbReference>
<dbReference type="SUPFAM" id="SSF48113">
    <property type="entry name" value="Heme-dependent peroxidases"/>
    <property type="match status" value="1"/>
</dbReference>
<dbReference type="InterPro" id="IPR037120">
    <property type="entry name" value="Haem_peroxidase_sf_animal"/>
</dbReference>
<evidence type="ECO:0000256" key="3">
    <source>
        <dbReference type="SAM" id="Phobius"/>
    </source>
</evidence>
<keyword evidence="3" id="KW-1133">Transmembrane helix</keyword>
<dbReference type="Gene3D" id="1.10.640.10">
    <property type="entry name" value="Haem peroxidase domain superfamily, animal type"/>
    <property type="match status" value="1"/>
</dbReference>
<dbReference type="PROSITE" id="PS50292">
    <property type="entry name" value="PEROXIDASE_3"/>
    <property type="match status" value="1"/>
</dbReference>
<dbReference type="Proteomes" id="UP000694941">
    <property type="component" value="Unplaced"/>
</dbReference>
<dbReference type="PANTHER" id="PTHR11475:SF134">
    <property type="entry name" value="LD42267P"/>
    <property type="match status" value="1"/>
</dbReference>
<organism evidence="4 5">
    <name type="scientific">Limulus polyphemus</name>
    <name type="common">Atlantic horseshoe crab</name>
    <dbReference type="NCBI Taxonomy" id="6850"/>
    <lineage>
        <taxon>Eukaryota</taxon>
        <taxon>Metazoa</taxon>
        <taxon>Ecdysozoa</taxon>
        <taxon>Arthropoda</taxon>
        <taxon>Chelicerata</taxon>
        <taxon>Merostomata</taxon>
        <taxon>Xiphosura</taxon>
        <taxon>Limulidae</taxon>
        <taxon>Limulus</taxon>
    </lineage>
</organism>
<dbReference type="InterPro" id="IPR019791">
    <property type="entry name" value="Haem_peroxidase_animal"/>
</dbReference>
<keyword evidence="3" id="KW-0472">Membrane</keyword>
<evidence type="ECO:0000256" key="1">
    <source>
        <dbReference type="ARBA" id="ARBA00022559"/>
    </source>
</evidence>